<evidence type="ECO:0000313" key="1">
    <source>
        <dbReference type="EMBL" id="UYQ70968.1"/>
    </source>
</evidence>
<reference evidence="1" key="1">
    <citation type="submission" date="2022-10" db="EMBL/GenBank/DDBJ databases">
        <title>YIM 151497 complete genome.</title>
        <authorList>
            <person name="Chen X."/>
        </authorList>
    </citation>
    <scope>NUCLEOTIDE SEQUENCE</scope>
    <source>
        <strain evidence="1">YIM 151497</strain>
    </source>
</reference>
<name>A0ABY6IK36_9HYPH</name>
<dbReference type="EMBL" id="CP107716">
    <property type="protein sequence ID" value="UYQ70968.1"/>
    <property type="molecule type" value="Genomic_DNA"/>
</dbReference>
<proteinExistence type="predicted"/>
<keyword evidence="2" id="KW-1185">Reference proteome</keyword>
<gene>
    <name evidence="1" type="ORF">OF122_12960</name>
</gene>
<dbReference type="RefSeq" id="WP_264224632.1">
    <property type="nucleotide sequence ID" value="NZ_CP107716.1"/>
</dbReference>
<dbReference type="Proteomes" id="UP001163882">
    <property type="component" value="Chromosome"/>
</dbReference>
<organism evidence="1 2">
    <name type="scientific">Pelagibacterium flavum</name>
    <dbReference type="NCBI Taxonomy" id="2984530"/>
    <lineage>
        <taxon>Bacteria</taxon>
        <taxon>Pseudomonadati</taxon>
        <taxon>Pseudomonadota</taxon>
        <taxon>Alphaproteobacteria</taxon>
        <taxon>Hyphomicrobiales</taxon>
        <taxon>Devosiaceae</taxon>
        <taxon>Pelagibacterium</taxon>
    </lineage>
</organism>
<sequence length="487" mass="51782">MQFPFGPLAPDAKETAPGVVMTAQNVLPLIEGYGPMQRLVAAASAAALPANPRGLISLVQRNGAYQVFGFTETTIQEMQADYTWVETASGLSCTAGDDWSAVHFGDQLLATNTTDGLKAYNVELGGSVSAIADAGAPRSVFSCANVVVGLDTLDNSGTRNNRLIRTSAFGDHTNWKTKGADYQPLDDGQELICGVSLKNNAAVVFQADAMRLMQFGNAGGGATFSLQSIADGRGAVGERSVVSFDGVCYFLASNGFWKFSMNGLAPIGSGKVDQWFFDNVEISRLSEVQGSVDPSRKMVWWRFPSTTIGESVIFEDMIGYSWEFDRWVTAKVNTSYLSRIATPGYTLDSMDGFGALDSIDIPLDSRFWAGGAPLFAAINADLKFATFSAGALAPLIQSRTANSPVSGLLTSCTPLTDAANCTVALGVSDKLSDALTWKAASSVKPSGRVPLRGRGKNVAFRWANAQDEEWEYVKGIDHIGASAGGVR</sequence>
<accession>A0ABY6IK36</accession>
<evidence type="ECO:0000313" key="2">
    <source>
        <dbReference type="Proteomes" id="UP001163882"/>
    </source>
</evidence>
<protein>
    <submittedName>
        <fullName evidence="1">Uncharacterized protein</fullName>
    </submittedName>
</protein>